<dbReference type="Gene3D" id="3.40.1350.10">
    <property type="match status" value="1"/>
</dbReference>
<dbReference type="GO" id="GO:0003676">
    <property type="term" value="F:nucleic acid binding"/>
    <property type="evidence" value="ECO:0007669"/>
    <property type="project" value="InterPro"/>
</dbReference>
<dbReference type="PANTHER" id="PTHR34039:SF1">
    <property type="entry name" value="UPF0102 PROTEIN YRAN"/>
    <property type="match status" value="1"/>
</dbReference>
<dbReference type="InterPro" id="IPR003509">
    <property type="entry name" value="UPF0102_YraN-like"/>
</dbReference>
<dbReference type="AlphaFoldDB" id="A0A0F0CJB4"/>
<evidence type="ECO:0000313" key="4">
    <source>
        <dbReference type="Proteomes" id="UP000033428"/>
    </source>
</evidence>
<evidence type="ECO:0000313" key="3">
    <source>
        <dbReference type="EMBL" id="KJJ83302.1"/>
    </source>
</evidence>
<evidence type="ECO:0000256" key="1">
    <source>
        <dbReference type="ARBA" id="ARBA00006738"/>
    </source>
</evidence>
<keyword evidence="4" id="KW-1185">Reference proteome</keyword>
<comment type="similarity">
    <text evidence="1 2">Belongs to the UPF0102 family.</text>
</comment>
<name>A0A0F0CJB4_9BACT</name>
<reference evidence="3 4" key="1">
    <citation type="submission" date="2015-02" db="EMBL/GenBank/DDBJ databases">
        <title>Single-cell genomics of uncultivated deep-branching MTB reveals a conserved set of magnetosome genes.</title>
        <authorList>
            <person name="Kolinko S."/>
            <person name="Richter M."/>
            <person name="Glockner F.O."/>
            <person name="Brachmann A."/>
            <person name="Schuler D."/>
        </authorList>
    </citation>
    <scope>NUCLEOTIDE SEQUENCE [LARGE SCALE GENOMIC DNA]</scope>
    <source>
        <strain evidence="3">SKK-01</strain>
    </source>
</reference>
<dbReference type="CDD" id="cd20736">
    <property type="entry name" value="PoNe_Nuclease"/>
    <property type="match status" value="1"/>
</dbReference>
<organism evidence="3 4">
    <name type="scientific">Candidatus Omnitrophus magneticus</name>
    <dbReference type="NCBI Taxonomy" id="1609969"/>
    <lineage>
        <taxon>Bacteria</taxon>
        <taxon>Pseudomonadati</taxon>
        <taxon>Candidatus Omnitrophota</taxon>
        <taxon>Candidatus Omnitrophus</taxon>
    </lineage>
</organism>
<accession>A0A0F0CJB4</accession>
<dbReference type="PANTHER" id="PTHR34039">
    <property type="entry name" value="UPF0102 PROTEIN YRAN"/>
    <property type="match status" value="1"/>
</dbReference>
<dbReference type="InterPro" id="IPR011335">
    <property type="entry name" value="Restrct_endonuc-II-like"/>
</dbReference>
<dbReference type="SUPFAM" id="SSF52980">
    <property type="entry name" value="Restriction endonuclease-like"/>
    <property type="match status" value="1"/>
</dbReference>
<comment type="caution">
    <text evidence="3">The sequence shown here is derived from an EMBL/GenBank/DDBJ whole genome shotgun (WGS) entry which is preliminary data.</text>
</comment>
<dbReference type="Pfam" id="PF02021">
    <property type="entry name" value="UPF0102"/>
    <property type="match status" value="1"/>
</dbReference>
<proteinExistence type="inferred from homology"/>
<evidence type="ECO:0000256" key="2">
    <source>
        <dbReference type="HAMAP-Rule" id="MF_00048"/>
    </source>
</evidence>
<dbReference type="HAMAP" id="MF_00048">
    <property type="entry name" value="UPF0102"/>
    <property type="match status" value="1"/>
</dbReference>
<dbReference type="NCBIfam" id="NF009150">
    <property type="entry name" value="PRK12497.1-3"/>
    <property type="match status" value="1"/>
</dbReference>
<dbReference type="EMBL" id="JYNY01000626">
    <property type="protein sequence ID" value="KJJ83302.1"/>
    <property type="molecule type" value="Genomic_DNA"/>
</dbReference>
<sequence length="170" mass="19715">MGNAIVKKNIFQHFLPIKYRLIYSILKIPYIGTFFEKNTLFFTDYSSNENLTNFQIGRAGEKIACRFLLAKNYQIIEKNFITPFGEIDIIARDGNYIVFIEIKTRSTEYFGCPLSGITEYKQKNILRNAAYYIKSKSSGEKNFRIDAIGITLDQQMNPIMIKHVENIIAE</sequence>
<dbReference type="InterPro" id="IPR011856">
    <property type="entry name" value="tRNA_endonuc-like_dom_sf"/>
</dbReference>
<dbReference type="Proteomes" id="UP000033428">
    <property type="component" value="Unassembled WGS sequence"/>
</dbReference>
<gene>
    <name evidence="3" type="ORF">OMAG_002846</name>
</gene>
<protein>
    <recommendedName>
        <fullName evidence="2">UPF0102 protein OMAG_002846</fullName>
    </recommendedName>
</protein>